<name>A0ABP0S0G4_9DINO</name>
<evidence type="ECO:0000313" key="5">
    <source>
        <dbReference type="Proteomes" id="UP001642464"/>
    </source>
</evidence>
<organism evidence="4 5">
    <name type="scientific">Durusdinium trenchii</name>
    <dbReference type="NCBI Taxonomy" id="1381693"/>
    <lineage>
        <taxon>Eukaryota</taxon>
        <taxon>Sar</taxon>
        <taxon>Alveolata</taxon>
        <taxon>Dinophyceae</taxon>
        <taxon>Suessiales</taxon>
        <taxon>Symbiodiniaceae</taxon>
        <taxon>Durusdinium</taxon>
    </lineage>
</organism>
<evidence type="ECO:0000256" key="3">
    <source>
        <dbReference type="SAM" id="MobiDB-lite"/>
    </source>
</evidence>
<evidence type="ECO:0000313" key="4">
    <source>
        <dbReference type="EMBL" id="CAK9105843.1"/>
    </source>
</evidence>
<dbReference type="Gene3D" id="3.30.1490.120">
    <property type="entry name" value="RNA polymerase Rpb7-like, N-terminal domain"/>
    <property type="match status" value="1"/>
</dbReference>
<sequence>MPFGTKAFQTCPEVELLRKEYISFENAADALENAVGCRKTSDASTEELLQGRDTLDVSTVSYGSIEMAAKSLREDWTTWPAKLRPRRSPFLLVTGRLEINLHPLYLNNLGKGLRVQAGRLLFRWVEELQCIPLGFQELTPAGKYGAVVTTSPFVHFYMVFKAVAFAPKKDDWLMGRLCQVQIEDGMNITLAGLFNCFIKASNLPSGFRFCSRTKRWLDVRASLPENERGEVQGAEPDRVYLRLTADALVDKFQQSGKLCNFRAKLGWPPEEVPRLLKEVQAREKEEARRQKQRPSSKVAGSGDGPEEASKPKRKLADEDPSAASGKKKRLRQMASTPPKAEKEETTSAPSPRKKQKLKEEPKVKEEEVSPAEIKEVLQNGDRKSKKKEAASSAKQKPEKEAKGKTRAKSLKVA</sequence>
<comment type="caution">
    <text evidence="4">The sequence shown here is derived from an EMBL/GenBank/DDBJ whole genome shotgun (WGS) entry which is preliminary data.</text>
</comment>
<dbReference type="EMBL" id="CAXAMM010042629">
    <property type="protein sequence ID" value="CAK9105843.1"/>
    <property type="molecule type" value="Genomic_DNA"/>
</dbReference>
<feature type="compositionally biased region" description="Basic residues" evidence="3">
    <location>
        <begin position="404"/>
        <end position="413"/>
    </location>
</feature>
<dbReference type="Proteomes" id="UP001642464">
    <property type="component" value="Unassembled WGS sequence"/>
</dbReference>
<dbReference type="InterPro" id="IPR036898">
    <property type="entry name" value="RNA_pol_Rpb7-like_N_sf"/>
</dbReference>
<keyword evidence="1" id="KW-0240">DNA-directed RNA polymerase</keyword>
<evidence type="ECO:0000256" key="2">
    <source>
        <dbReference type="ARBA" id="ARBA00023163"/>
    </source>
</evidence>
<dbReference type="Gene3D" id="2.40.50.1060">
    <property type="match status" value="1"/>
</dbReference>
<gene>
    <name evidence="4" type="ORF">SCF082_LOCUS49324</name>
</gene>
<feature type="compositionally biased region" description="Basic and acidic residues" evidence="3">
    <location>
        <begin position="357"/>
        <end position="375"/>
    </location>
</feature>
<feature type="region of interest" description="Disordered" evidence="3">
    <location>
        <begin position="280"/>
        <end position="413"/>
    </location>
</feature>
<feature type="compositionally biased region" description="Basic and acidic residues" evidence="3">
    <location>
        <begin position="307"/>
        <end position="317"/>
    </location>
</feature>
<keyword evidence="5" id="KW-1185">Reference proteome</keyword>
<feature type="compositionally biased region" description="Basic and acidic residues" evidence="3">
    <location>
        <begin position="280"/>
        <end position="289"/>
    </location>
</feature>
<proteinExistence type="predicted"/>
<evidence type="ECO:0008006" key="6">
    <source>
        <dbReference type="Google" id="ProtNLM"/>
    </source>
</evidence>
<keyword evidence="2" id="KW-0804">Transcription</keyword>
<protein>
    <recommendedName>
        <fullName evidence="6">DNA-directed RNA polymerase I subunit RPA43</fullName>
    </recommendedName>
</protein>
<evidence type="ECO:0000256" key="1">
    <source>
        <dbReference type="ARBA" id="ARBA00022478"/>
    </source>
</evidence>
<accession>A0ABP0S0G4</accession>
<reference evidence="4 5" key="1">
    <citation type="submission" date="2024-02" db="EMBL/GenBank/DDBJ databases">
        <authorList>
            <person name="Chen Y."/>
            <person name="Shah S."/>
            <person name="Dougan E. K."/>
            <person name="Thang M."/>
            <person name="Chan C."/>
        </authorList>
    </citation>
    <scope>NUCLEOTIDE SEQUENCE [LARGE SCALE GENOMIC DNA]</scope>
</reference>